<name>A0AAU7PEJ5_9XANT</name>
<dbReference type="RefSeq" id="WP_349657690.1">
    <property type="nucleotide sequence ID" value="NZ_CP144460.1"/>
</dbReference>
<proteinExistence type="predicted"/>
<evidence type="ECO:0000313" key="1">
    <source>
        <dbReference type="EMBL" id="XBS40069.1"/>
    </source>
</evidence>
<protein>
    <submittedName>
        <fullName evidence="1">Dehydrogenase</fullName>
    </submittedName>
</protein>
<dbReference type="AlphaFoldDB" id="A0AAU7PEJ5"/>
<gene>
    <name evidence="1" type="ORF">VZ068_10995</name>
</gene>
<sequence>MVGIPTGSGHFAGAPARLLGEPDFYLQRPGFWHGGAGIAACWYGAATAIAEQVRRSPRAMHNPFSAAHLGAIDEQLTGARLMLQDLADTIDNAPAESHRFAVTRLRSLMDRVCRDVIERAALALGPVSLCCDAEHAQRCADLAAFIRQSHGEKDEQWLGEQLHAREGNPWLP</sequence>
<organism evidence="1">
    <name type="scientific">Xanthomonas sp. 10-10</name>
    <dbReference type="NCBI Taxonomy" id="3115848"/>
    <lineage>
        <taxon>Bacteria</taxon>
        <taxon>Pseudomonadati</taxon>
        <taxon>Pseudomonadota</taxon>
        <taxon>Gammaproteobacteria</taxon>
        <taxon>Lysobacterales</taxon>
        <taxon>Lysobacteraceae</taxon>
        <taxon>Xanthomonas</taxon>
    </lineage>
</organism>
<reference evidence="1" key="1">
    <citation type="submission" date="2024-02" db="EMBL/GenBank/DDBJ databases">
        <title>Complete genome sequence of Xanthomonas sp. 10-10.</title>
        <authorList>
            <person name="Biessy A."/>
            <person name="Ciotola M."/>
            <person name="Cadieux M."/>
            <person name="Soufiane B."/>
            <person name="Laforest M."/>
            <person name="Filion M."/>
        </authorList>
    </citation>
    <scope>NUCLEOTIDE SEQUENCE</scope>
    <source>
        <strain evidence="1">10-10</strain>
    </source>
</reference>
<accession>A0AAU7PEJ5</accession>
<dbReference type="EMBL" id="CP144460">
    <property type="protein sequence ID" value="XBS40069.1"/>
    <property type="molecule type" value="Genomic_DNA"/>
</dbReference>